<dbReference type="PaxDb" id="9544-ENSMMUP00000002260"/>
<dbReference type="GO" id="GO:0005615">
    <property type="term" value="C:extracellular space"/>
    <property type="evidence" value="ECO:0000318"/>
    <property type="project" value="GO_Central"/>
</dbReference>
<protein>
    <submittedName>
        <fullName evidence="7">C1q and TNF related 8</fullName>
    </submittedName>
</protein>
<dbReference type="PANTHER" id="PTHR15427:SF52">
    <property type="entry name" value="C1Q DOMAIN-CONTAINING PROTEIN"/>
    <property type="match status" value="1"/>
</dbReference>
<evidence type="ECO:0000259" key="6">
    <source>
        <dbReference type="PROSITE" id="PS50871"/>
    </source>
</evidence>
<dbReference type="Pfam" id="PF00386">
    <property type="entry name" value="C1q"/>
    <property type="match status" value="1"/>
</dbReference>
<dbReference type="Gene3D" id="2.60.120.40">
    <property type="match status" value="1"/>
</dbReference>
<reference evidence="8" key="1">
    <citation type="journal article" date="2007" name="Science">
        <title>Evolutionary and biomedical insights from the rhesus macaque genome.</title>
        <authorList>
            <person name="Gibbs R.A."/>
            <person name="Rogers J."/>
            <person name="Katze M.G."/>
            <person name="Bumgarner R."/>
            <person name="Weinstock G.M."/>
            <person name="Mardis E.R."/>
            <person name="Remington K.A."/>
            <person name="Strausberg R.L."/>
            <person name="Venter J.C."/>
            <person name="Wilson R.K."/>
            <person name="Batzer M.A."/>
            <person name="Bustamante C.D."/>
            <person name="Eichler E.E."/>
            <person name="Hahn M.W."/>
            <person name="Hardison R.C."/>
            <person name="Makova K.D."/>
            <person name="Miller W."/>
            <person name="Milosavljevic A."/>
            <person name="Palermo R.E."/>
            <person name="Siepel A."/>
            <person name="Sikela J.M."/>
            <person name="Attaway T."/>
            <person name="Bell S."/>
            <person name="Bernard K.E."/>
            <person name="Buhay C.J."/>
            <person name="Chandrabose M.N."/>
            <person name="Dao M."/>
            <person name="Davis C."/>
            <person name="Delehaunty K.D."/>
            <person name="Ding Y."/>
            <person name="Dinh H.H."/>
            <person name="Dugan-Rocha S."/>
            <person name="Fulton L.A."/>
            <person name="Gabisi R.A."/>
            <person name="Garner T.T."/>
            <person name="Godfrey J."/>
            <person name="Hawes A.C."/>
            <person name="Hernandez J."/>
            <person name="Hines S."/>
            <person name="Holder M."/>
            <person name="Hume J."/>
            <person name="Jhangiani S.N."/>
            <person name="Joshi V."/>
            <person name="Khan Z.M."/>
            <person name="Kirkness E.F."/>
            <person name="Cree A."/>
            <person name="Fowler R.G."/>
            <person name="Lee S."/>
            <person name="Lewis L.R."/>
            <person name="Li Z."/>
            <person name="Liu Y.-S."/>
            <person name="Moore S.M."/>
            <person name="Muzny D."/>
            <person name="Nazareth L.V."/>
            <person name="Ngo D.N."/>
            <person name="Okwuonu G.O."/>
            <person name="Pai G."/>
            <person name="Parker D."/>
            <person name="Paul H.A."/>
            <person name="Pfannkoch C."/>
            <person name="Pohl C.S."/>
            <person name="Rogers Y.-H.C."/>
            <person name="Ruiz S.J."/>
            <person name="Sabo A."/>
            <person name="Santibanez J."/>
            <person name="Schneider B.W."/>
            <person name="Smith S.M."/>
            <person name="Sodergren E."/>
            <person name="Svatek A.F."/>
            <person name="Utterback T.R."/>
            <person name="Vattathil S."/>
            <person name="Warren W."/>
            <person name="White C.S."/>
            <person name="Chinwalla A.T."/>
            <person name="Feng Y."/>
            <person name="Halpern A.L."/>
            <person name="Hillier L.W."/>
            <person name="Huang X."/>
            <person name="Minx P."/>
            <person name="Nelson J.O."/>
            <person name="Pepin K.H."/>
            <person name="Qin X."/>
            <person name="Sutton G.G."/>
            <person name="Venter E."/>
            <person name="Walenz B.P."/>
            <person name="Wallis J.W."/>
            <person name="Worley K.C."/>
            <person name="Yang S.-P."/>
            <person name="Jones S.M."/>
            <person name="Marra M.A."/>
            <person name="Rocchi M."/>
            <person name="Schein J.E."/>
            <person name="Baertsch R."/>
            <person name="Clarke L."/>
            <person name="Csuros M."/>
            <person name="Glasscock J."/>
            <person name="Harris R.A."/>
            <person name="Havlak P."/>
            <person name="Jackson A.R."/>
            <person name="Jiang H."/>
            <person name="Liu Y."/>
            <person name="Messina D.N."/>
            <person name="Shen Y."/>
            <person name="Song H.X.-Z."/>
            <person name="Wylie T."/>
            <person name="Zhang L."/>
            <person name="Birney E."/>
            <person name="Han K."/>
            <person name="Konkel M.K."/>
            <person name="Lee J."/>
            <person name="Smit A.F.A."/>
            <person name="Ullmer B."/>
            <person name="Wang H."/>
            <person name="Xing J."/>
            <person name="Burhans R."/>
            <person name="Cheng Z."/>
            <person name="Karro J.E."/>
            <person name="Ma J."/>
            <person name="Raney B."/>
            <person name="She X."/>
            <person name="Cox M.J."/>
            <person name="Demuth J.P."/>
            <person name="Dumas L.J."/>
            <person name="Han S.-G."/>
            <person name="Hopkins J."/>
            <person name="Karimpour-Fard A."/>
            <person name="Kim Y.H."/>
            <person name="Pollack J.R."/>
            <person name="Vinar T."/>
            <person name="Addo-Quaye C."/>
            <person name="Degenhardt J."/>
            <person name="Denby A."/>
            <person name="Hubisz M.J."/>
            <person name="Indap A."/>
            <person name="Kosiol C."/>
            <person name="Lahn B.T."/>
            <person name="Lawson H.A."/>
            <person name="Marklein A."/>
            <person name="Nielsen R."/>
            <person name="Vallender E.J."/>
            <person name="Clark A.G."/>
            <person name="Ferguson B."/>
            <person name="Hernandez R.D."/>
            <person name="Hirani K."/>
            <person name="Kehrer-Sawatzki H."/>
            <person name="Kolb J."/>
            <person name="Patil S."/>
            <person name="Pu L.-L."/>
            <person name="Ren Y."/>
            <person name="Smith D.G."/>
            <person name="Wheeler D.A."/>
            <person name="Schenck I."/>
            <person name="Ball E.V."/>
            <person name="Chen R."/>
            <person name="Cooper D.N."/>
            <person name="Giardine B."/>
            <person name="Hsu F."/>
            <person name="Kent W.J."/>
            <person name="Lesk A."/>
            <person name="Nelson D.L."/>
            <person name="O'brien W.E."/>
            <person name="Pruefer K."/>
            <person name="Stenson P.D."/>
            <person name="Wallace J.C."/>
            <person name="Ke H."/>
            <person name="Liu X.-M."/>
            <person name="Wang P."/>
            <person name="Xiang A.P."/>
            <person name="Yang F."/>
            <person name="Barber G.P."/>
            <person name="Haussler D."/>
            <person name="Karolchik D."/>
            <person name="Kern A.D."/>
            <person name="Kuhn R.M."/>
            <person name="Smith K.E."/>
            <person name="Zwieg A.S."/>
        </authorList>
    </citation>
    <scope>NUCLEOTIDE SEQUENCE [LARGE SCALE GENOMIC DNA]</scope>
    <source>
        <strain evidence="8">17573</strain>
    </source>
</reference>
<dbReference type="VGNC" id="VGNC:70449">
    <property type="gene designation" value="C1QTNF8"/>
</dbReference>
<dbReference type="FunFam" id="2.60.120.40:FF:000029">
    <property type="entry name" value="Complement C1q tumor necrosis factor-related protein 1"/>
    <property type="match status" value="1"/>
</dbReference>
<keyword evidence="4" id="KW-0176">Collagen</keyword>
<name>A0A5F8A7V1_MACMU</name>
<organism evidence="7 8">
    <name type="scientific">Macaca mulatta</name>
    <name type="common">Rhesus macaque</name>
    <dbReference type="NCBI Taxonomy" id="9544"/>
    <lineage>
        <taxon>Eukaryota</taxon>
        <taxon>Metazoa</taxon>
        <taxon>Chordata</taxon>
        <taxon>Craniata</taxon>
        <taxon>Vertebrata</taxon>
        <taxon>Euteleostomi</taxon>
        <taxon>Mammalia</taxon>
        <taxon>Eutheria</taxon>
        <taxon>Euarchontoglires</taxon>
        <taxon>Primates</taxon>
        <taxon>Haplorrhini</taxon>
        <taxon>Catarrhini</taxon>
        <taxon>Cercopithecidae</taxon>
        <taxon>Cercopithecinae</taxon>
        <taxon>Macaca</taxon>
    </lineage>
</organism>
<dbReference type="InterPro" id="IPR008983">
    <property type="entry name" value="Tumour_necrosis_fac-like_dom"/>
</dbReference>
<evidence type="ECO:0000256" key="2">
    <source>
        <dbReference type="ARBA" id="ARBA00022525"/>
    </source>
</evidence>
<dbReference type="PANTHER" id="PTHR15427">
    <property type="entry name" value="EMILIN ELASTIN MICROFIBRIL INTERFACE-LOCATED PROTEIN ELASTIN MICROFIBRIL INTERFACER"/>
    <property type="match status" value="1"/>
</dbReference>
<keyword evidence="3" id="KW-0732">Signal</keyword>
<dbReference type="GO" id="GO:0005581">
    <property type="term" value="C:collagen trimer"/>
    <property type="evidence" value="ECO:0007669"/>
    <property type="project" value="UniProtKB-KW"/>
</dbReference>
<keyword evidence="2" id="KW-0964">Secreted</keyword>
<dbReference type="InParanoid" id="A0A5F8A7V1"/>
<evidence type="ECO:0000313" key="7">
    <source>
        <dbReference type="Ensembl" id="ENSMMUP00000073452.1"/>
    </source>
</evidence>
<reference evidence="7" key="2">
    <citation type="submission" date="2019-01" db="EMBL/GenBank/DDBJ databases">
        <authorList>
            <person name="Graves T."/>
            <person name="Eichler E.E."/>
            <person name="Wilson R.K."/>
        </authorList>
    </citation>
    <scope>NUCLEOTIDE SEQUENCE [LARGE SCALE GENOMIC DNA]</scope>
    <source>
        <strain evidence="7">17573</strain>
    </source>
</reference>
<dbReference type="InterPro" id="IPR050392">
    <property type="entry name" value="Collagen/C1q_domain"/>
</dbReference>
<gene>
    <name evidence="7 9" type="primary">C1QTNF8</name>
</gene>
<accession>A0A5F8A7V1</accession>
<dbReference type="SMART" id="SM00110">
    <property type="entry name" value="C1Q"/>
    <property type="match status" value="1"/>
</dbReference>
<dbReference type="Proteomes" id="UP000006718">
    <property type="component" value="Chromosome 20"/>
</dbReference>
<evidence type="ECO:0000256" key="3">
    <source>
        <dbReference type="ARBA" id="ARBA00022729"/>
    </source>
</evidence>
<evidence type="ECO:0000256" key="1">
    <source>
        <dbReference type="ARBA" id="ARBA00004613"/>
    </source>
</evidence>
<dbReference type="Pfam" id="PF01391">
    <property type="entry name" value="Collagen"/>
    <property type="match status" value="1"/>
</dbReference>
<dbReference type="SMR" id="A0A5F8A7V1"/>
<dbReference type="PRINTS" id="PR00007">
    <property type="entry name" value="COMPLEMNTC1Q"/>
</dbReference>
<dbReference type="GeneTree" id="ENSGT00940000163090"/>
<feature type="region of interest" description="Disordered" evidence="5">
    <location>
        <begin position="199"/>
        <end position="235"/>
    </location>
</feature>
<dbReference type="VEuPathDB" id="HostDB:ENSMMUG00000058265"/>
<dbReference type="SUPFAM" id="SSF49842">
    <property type="entry name" value="TNF-like"/>
    <property type="match status" value="1"/>
</dbReference>
<reference evidence="7" key="3">
    <citation type="submission" date="2025-08" db="UniProtKB">
        <authorList>
            <consortium name="Ensembl"/>
        </authorList>
    </citation>
    <scope>IDENTIFICATION</scope>
    <source>
        <strain evidence="7">17573</strain>
    </source>
</reference>
<evidence type="ECO:0000313" key="9">
    <source>
        <dbReference type="VGNC" id="VGNC:70449"/>
    </source>
</evidence>
<feature type="domain" description="C1q" evidence="6">
    <location>
        <begin position="237"/>
        <end position="377"/>
    </location>
</feature>
<evidence type="ECO:0000313" key="8">
    <source>
        <dbReference type="Proteomes" id="UP000006718"/>
    </source>
</evidence>
<reference evidence="7" key="4">
    <citation type="submission" date="2025-09" db="UniProtKB">
        <authorList>
            <consortium name="Ensembl"/>
        </authorList>
    </citation>
    <scope>IDENTIFICATION</scope>
    <source>
        <strain evidence="7">17573</strain>
    </source>
</reference>
<dbReference type="Ensembl" id="ENSMMUT00000106100.1">
    <property type="protein sequence ID" value="ENSMMUP00000073452.1"/>
    <property type="gene ID" value="ENSMMUG00000058265.1"/>
</dbReference>
<dbReference type="Bgee" id="ENSMMUG00000058265">
    <property type="expression patterns" value="Expressed in olfactory segment of nasal mucosa"/>
</dbReference>
<keyword evidence="8" id="KW-1185">Reference proteome</keyword>
<proteinExistence type="predicted"/>
<dbReference type="InterPro" id="IPR001073">
    <property type="entry name" value="C1q_dom"/>
</dbReference>
<evidence type="ECO:0000256" key="5">
    <source>
        <dbReference type="SAM" id="MobiDB-lite"/>
    </source>
</evidence>
<dbReference type="AlphaFoldDB" id="A0A5F8A7V1"/>
<sequence length="377" mass="40364">MPQGSAQSEGGALGGHPLLSLEGCLRDSVSHNGFSSICWVWGPQVWGPGLPDSRCAGGLVQPRVRQPLSPGLGLTHWARTVHVQAEAPASTSCIPNGGRVGLGRRRVWGLQLGHLLLGPSPLPSPPALAEMAAPTLLLLALLLPAGAWPGLPRRPCVHCCHPAWPPGPYARVSDGDPWRSLPRVRPTIDIEILKGEKGEAGVRGRAGRSGKEGPPGARGLQGRKGQKGQVGPPGAPCQRAYAAFSVGRREGLHSSDDFQAVPFDTELVNLDGAFDLAAGRFLCTVPGVYFLSLNVHTWNYKETYLHIMLNRRPAAVLYAQPSERSVMQAQSLMLLLAAGDAVWVRMFQREQDNAVYGERGDLYITFSGHLVKPAAEL</sequence>
<dbReference type="FunCoup" id="A0A5F8A7V1">
    <property type="interactions" value="87"/>
</dbReference>
<dbReference type="InterPro" id="IPR008160">
    <property type="entry name" value="Collagen"/>
</dbReference>
<dbReference type="OMA" id="TVWVRMF"/>
<comment type="subcellular location">
    <subcellularLocation>
        <location evidence="1">Secreted</location>
    </subcellularLocation>
</comment>
<evidence type="ECO:0000256" key="4">
    <source>
        <dbReference type="ARBA" id="ARBA00023119"/>
    </source>
</evidence>
<dbReference type="PROSITE" id="PS50871">
    <property type="entry name" value="C1Q"/>
    <property type="match status" value="1"/>
</dbReference>